<accession>A0A9W4SI64</accession>
<dbReference type="AlphaFoldDB" id="A0A9W4SI64"/>
<proteinExistence type="predicted"/>
<dbReference type="Gene3D" id="3.90.1600.10">
    <property type="entry name" value="Palm domain of DNA polymerase"/>
    <property type="match status" value="1"/>
</dbReference>
<dbReference type="Proteomes" id="UP001153678">
    <property type="component" value="Unassembled WGS sequence"/>
</dbReference>
<comment type="caution">
    <text evidence="1">The sequence shown here is derived from an EMBL/GenBank/DDBJ whole genome shotgun (WGS) entry which is preliminary data.</text>
</comment>
<dbReference type="OrthoDB" id="2381594at2759"/>
<keyword evidence="2" id="KW-1185">Reference proteome</keyword>
<reference evidence="1" key="1">
    <citation type="submission" date="2022-08" db="EMBL/GenBank/DDBJ databases">
        <authorList>
            <person name="Kallberg Y."/>
            <person name="Tangrot J."/>
            <person name="Rosling A."/>
        </authorList>
    </citation>
    <scope>NUCLEOTIDE SEQUENCE</scope>
    <source>
        <strain evidence="1">Wild A</strain>
    </source>
</reference>
<name>A0A9W4SI64_9GLOM</name>
<dbReference type="SUPFAM" id="SSF56672">
    <property type="entry name" value="DNA/RNA polymerases"/>
    <property type="match status" value="1"/>
</dbReference>
<organism evidence="1 2">
    <name type="scientific">Funneliformis geosporum</name>
    <dbReference type="NCBI Taxonomy" id="1117311"/>
    <lineage>
        <taxon>Eukaryota</taxon>
        <taxon>Fungi</taxon>
        <taxon>Fungi incertae sedis</taxon>
        <taxon>Mucoromycota</taxon>
        <taxon>Glomeromycotina</taxon>
        <taxon>Glomeromycetes</taxon>
        <taxon>Glomerales</taxon>
        <taxon>Glomeraceae</taxon>
        <taxon>Funneliformis</taxon>
    </lineage>
</organism>
<dbReference type="EMBL" id="CAMKVN010000566">
    <property type="protein sequence ID" value="CAI2169257.1"/>
    <property type="molecule type" value="Genomic_DNA"/>
</dbReference>
<gene>
    <name evidence="1" type="ORF">FWILDA_LOCUS3992</name>
</gene>
<protein>
    <submittedName>
        <fullName evidence="1">19177_t:CDS:1</fullName>
    </submittedName>
</protein>
<evidence type="ECO:0000313" key="2">
    <source>
        <dbReference type="Proteomes" id="UP001153678"/>
    </source>
</evidence>
<sequence length="207" mass="24755">MLQLRLLGFKAKNFKGIYEHFLWEVRNRKSPIFLHELACRTTTVGKYNLNLVVEFVLKKGFVIKYEDTDSLYLTCPDIYYEKCDEVFSRKELSKEARMREKNERILDPSECFSYIIVKGSPLYNKEDRKEPYKVGDFMEYADIAKEQNLKIYINYYLRTTTAICICFINKNDNYQSPLSDRIMQIKYSDKREKQIDEYSQKKTKIGL</sequence>
<dbReference type="InterPro" id="IPR043502">
    <property type="entry name" value="DNA/RNA_pol_sf"/>
</dbReference>
<evidence type="ECO:0000313" key="1">
    <source>
        <dbReference type="EMBL" id="CAI2169257.1"/>
    </source>
</evidence>
<dbReference type="InterPro" id="IPR023211">
    <property type="entry name" value="DNA_pol_palm_dom_sf"/>
</dbReference>